<evidence type="ECO:0000313" key="2">
    <source>
        <dbReference type="Proteomes" id="UP001281147"/>
    </source>
</evidence>
<evidence type="ECO:0000313" key="1">
    <source>
        <dbReference type="EMBL" id="KAK3714139.1"/>
    </source>
</evidence>
<keyword evidence="2" id="KW-1185">Reference proteome</keyword>
<organism evidence="1 2">
    <name type="scientific">Vermiconidia calcicola</name>
    <dbReference type="NCBI Taxonomy" id="1690605"/>
    <lineage>
        <taxon>Eukaryota</taxon>
        <taxon>Fungi</taxon>
        <taxon>Dikarya</taxon>
        <taxon>Ascomycota</taxon>
        <taxon>Pezizomycotina</taxon>
        <taxon>Dothideomycetes</taxon>
        <taxon>Dothideomycetidae</taxon>
        <taxon>Mycosphaerellales</taxon>
        <taxon>Extremaceae</taxon>
        <taxon>Vermiconidia</taxon>
    </lineage>
</organism>
<name>A0ACC3ND22_9PEZI</name>
<sequence>MDIDPAPGPEPAQPQPRSTALPREAPRPQPKRFKKTSIRSRGRSARWISRESAAATGRADNLQFRRWRPAPTTGTDSTDSPIPDKFARYNVKPEVPVYDNETYEKHLIHQEWTKEETDHLVEIYRECNGKWPVITDHYSFADGPNRSMEDLKSRFYSVSAAILQLNTPITSMTAPEYTLYETLSNFNPKQEASRKQLAEGHLYRKQNEVDEESVLLSELQRIMLSQATIDTEREELRRRLDYPHANTNGYQYTTSQALTQLWQQLLAADRMKKNQRLRPTGYDGFPTATPISARPRDSNAGLPDSATMPGRRGTRDSLPSAASQNALPVDLSKADLQRFGVVQNQDKLPGGVTFASDKLSKPRIAKSTIQTDKIATILQHAGVPELIPLPTPAVVEQFDSIMSKVHALLDMRKLKDKEEQELKVREAEAGQ</sequence>
<proteinExistence type="predicted"/>
<dbReference type="EMBL" id="JAUTXU010000057">
    <property type="protein sequence ID" value="KAK3714139.1"/>
    <property type="molecule type" value="Genomic_DNA"/>
</dbReference>
<comment type="caution">
    <text evidence="1">The sequence shown here is derived from an EMBL/GenBank/DDBJ whole genome shotgun (WGS) entry which is preliminary data.</text>
</comment>
<gene>
    <name evidence="1" type="primary">SWC4</name>
    <name evidence="1" type="ORF">LTR37_007941</name>
</gene>
<dbReference type="Proteomes" id="UP001281147">
    <property type="component" value="Unassembled WGS sequence"/>
</dbReference>
<protein>
    <submittedName>
        <fullName evidence="1">Swr complex subunit</fullName>
    </submittedName>
</protein>
<reference evidence="1" key="1">
    <citation type="submission" date="2023-07" db="EMBL/GenBank/DDBJ databases">
        <title>Black Yeasts Isolated from many extreme environments.</title>
        <authorList>
            <person name="Coleine C."/>
            <person name="Stajich J.E."/>
            <person name="Selbmann L."/>
        </authorList>
    </citation>
    <scope>NUCLEOTIDE SEQUENCE</scope>
    <source>
        <strain evidence="1">CCFEE 5714</strain>
    </source>
</reference>
<accession>A0ACC3ND22</accession>